<comment type="caution">
    <text evidence="2">The sequence shown here is derived from an EMBL/GenBank/DDBJ whole genome shotgun (WGS) entry which is preliminary data.</text>
</comment>
<dbReference type="GO" id="GO:0005524">
    <property type="term" value="F:ATP binding"/>
    <property type="evidence" value="ECO:0007669"/>
    <property type="project" value="UniProtKB-KW"/>
</dbReference>
<reference evidence="2" key="1">
    <citation type="submission" date="2021-03" db="EMBL/GenBank/DDBJ databases">
        <title>Leucobacter chromiisoli sp. nov., isolated from chromium-containing soil of chemical plant.</title>
        <authorList>
            <person name="Xu Z."/>
        </authorList>
    </citation>
    <scope>NUCLEOTIDE SEQUENCE</scope>
    <source>
        <strain evidence="2">A2</strain>
    </source>
</reference>
<evidence type="ECO:0000256" key="1">
    <source>
        <dbReference type="SAM" id="Phobius"/>
    </source>
</evidence>
<keyword evidence="2" id="KW-0547">Nucleotide-binding</keyword>
<protein>
    <submittedName>
        <fullName evidence="2">ABC transporter ATP-binding protein</fullName>
    </submittedName>
</protein>
<dbReference type="RefSeq" id="WP_208046418.1">
    <property type="nucleotide sequence ID" value="NZ_JAGDYL010000020.1"/>
</dbReference>
<keyword evidence="1" id="KW-0812">Transmembrane</keyword>
<organism evidence="2 3">
    <name type="scientific">Leucobacter ruminantium</name>
    <dbReference type="NCBI Taxonomy" id="1289170"/>
    <lineage>
        <taxon>Bacteria</taxon>
        <taxon>Bacillati</taxon>
        <taxon>Actinomycetota</taxon>
        <taxon>Actinomycetes</taxon>
        <taxon>Micrococcales</taxon>
        <taxon>Microbacteriaceae</taxon>
        <taxon>Leucobacter</taxon>
    </lineage>
</organism>
<proteinExistence type="predicted"/>
<keyword evidence="1" id="KW-0472">Membrane</keyword>
<sequence length="97" mass="10332">MTQSPEPAPQHPVTPSRRERLRPLELIGFSAVLGVFSGLVVLLVTRDLVLAAVFFGIGFIVSVMMVALLGLGGKPSEADVQARKDLQGPAGGDKNWH</sequence>
<accession>A0A939LZU2</accession>
<dbReference type="Proteomes" id="UP000664398">
    <property type="component" value="Unassembled WGS sequence"/>
</dbReference>
<dbReference type="AlphaFoldDB" id="A0A939LZU2"/>
<name>A0A939LZU2_9MICO</name>
<keyword evidence="2" id="KW-0067">ATP-binding</keyword>
<dbReference type="EMBL" id="JAGDYL010000020">
    <property type="protein sequence ID" value="MBO1805948.1"/>
    <property type="molecule type" value="Genomic_DNA"/>
</dbReference>
<evidence type="ECO:0000313" key="3">
    <source>
        <dbReference type="Proteomes" id="UP000664398"/>
    </source>
</evidence>
<keyword evidence="1" id="KW-1133">Transmembrane helix</keyword>
<gene>
    <name evidence="2" type="ORF">J4H91_11575</name>
</gene>
<feature type="transmembrane region" description="Helical" evidence="1">
    <location>
        <begin position="26"/>
        <end position="44"/>
    </location>
</feature>
<evidence type="ECO:0000313" key="2">
    <source>
        <dbReference type="EMBL" id="MBO1805948.1"/>
    </source>
</evidence>
<feature type="transmembrane region" description="Helical" evidence="1">
    <location>
        <begin position="50"/>
        <end position="71"/>
    </location>
</feature>
<keyword evidence="3" id="KW-1185">Reference proteome</keyword>